<accession>A0A9W8MAV4</accession>
<sequence>MNCLYWAGPERPAYEAAQQTLGEFSIICDDFLLEILHLHLDTNLHILVKPTLDNRYRRPKYFQFNLIQS</sequence>
<dbReference type="AlphaFoldDB" id="A0A9W8MAV4"/>
<feature type="non-terminal residue" evidence="1">
    <location>
        <position position="69"/>
    </location>
</feature>
<evidence type="ECO:0000313" key="1">
    <source>
        <dbReference type="EMBL" id="KAJ2923062.1"/>
    </source>
</evidence>
<comment type="caution">
    <text evidence="1">The sequence shown here is derived from an EMBL/GenBank/DDBJ whole genome shotgun (WGS) entry which is preliminary data.</text>
</comment>
<evidence type="ECO:0000313" key="2">
    <source>
        <dbReference type="Proteomes" id="UP001140091"/>
    </source>
</evidence>
<gene>
    <name evidence="1" type="ORF">H1R20_g14029</name>
</gene>
<protein>
    <submittedName>
        <fullName evidence="1">Uncharacterized protein</fullName>
    </submittedName>
</protein>
<dbReference type="OrthoDB" id="10468425at2759"/>
<organism evidence="1 2">
    <name type="scientific">Candolleomyces eurysporus</name>
    <dbReference type="NCBI Taxonomy" id="2828524"/>
    <lineage>
        <taxon>Eukaryota</taxon>
        <taxon>Fungi</taxon>
        <taxon>Dikarya</taxon>
        <taxon>Basidiomycota</taxon>
        <taxon>Agaricomycotina</taxon>
        <taxon>Agaricomycetes</taxon>
        <taxon>Agaricomycetidae</taxon>
        <taxon>Agaricales</taxon>
        <taxon>Agaricineae</taxon>
        <taxon>Psathyrellaceae</taxon>
        <taxon>Candolleomyces</taxon>
    </lineage>
</organism>
<reference evidence="1" key="1">
    <citation type="submission" date="2022-06" db="EMBL/GenBank/DDBJ databases">
        <title>Genome Sequence of Candolleomyces eurysporus.</title>
        <authorList>
            <person name="Buettner E."/>
        </authorList>
    </citation>
    <scope>NUCLEOTIDE SEQUENCE</scope>
    <source>
        <strain evidence="1">VTCC 930004</strain>
    </source>
</reference>
<keyword evidence="2" id="KW-1185">Reference proteome</keyword>
<proteinExistence type="predicted"/>
<dbReference type="Proteomes" id="UP001140091">
    <property type="component" value="Unassembled WGS sequence"/>
</dbReference>
<name>A0A9W8MAV4_9AGAR</name>
<dbReference type="EMBL" id="JANBPK010001435">
    <property type="protein sequence ID" value="KAJ2923062.1"/>
    <property type="molecule type" value="Genomic_DNA"/>
</dbReference>